<name>A0ABQ4GLB1_9ACTN</name>
<protein>
    <submittedName>
        <fullName evidence="1">Uncharacterized protein</fullName>
    </submittedName>
</protein>
<comment type="caution">
    <text evidence="1">The sequence shown here is derived from an EMBL/GenBank/DDBJ whole genome shotgun (WGS) entry which is preliminary data.</text>
</comment>
<keyword evidence="2" id="KW-1185">Reference proteome</keyword>
<organism evidence="1 2">
    <name type="scientific">Microbispora siamensis</name>
    <dbReference type="NCBI Taxonomy" id="564413"/>
    <lineage>
        <taxon>Bacteria</taxon>
        <taxon>Bacillati</taxon>
        <taxon>Actinomycetota</taxon>
        <taxon>Actinomycetes</taxon>
        <taxon>Streptosporangiales</taxon>
        <taxon>Streptosporangiaceae</taxon>
        <taxon>Microbispora</taxon>
    </lineage>
</organism>
<reference evidence="1 2" key="1">
    <citation type="submission" date="2021-01" db="EMBL/GenBank/DDBJ databases">
        <title>Whole genome shotgun sequence of Microbispora siamensis NBRC 104113.</title>
        <authorList>
            <person name="Komaki H."/>
            <person name="Tamura T."/>
        </authorList>
    </citation>
    <scope>NUCLEOTIDE SEQUENCE [LARGE SCALE GENOMIC DNA]</scope>
    <source>
        <strain evidence="1 2">NBRC 104113</strain>
    </source>
</reference>
<accession>A0ABQ4GLB1</accession>
<evidence type="ECO:0000313" key="2">
    <source>
        <dbReference type="Proteomes" id="UP000660454"/>
    </source>
</evidence>
<proteinExistence type="predicted"/>
<evidence type="ECO:0000313" key="1">
    <source>
        <dbReference type="EMBL" id="GIH62213.1"/>
    </source>
</evidence>
<sequence>MVGMTGLAHFLDGLRCSICGALNVLWLDPLRGLIECHECGQTALTIPETAEEDS</sequence>
<dbReference type="EMBL" id="BOOF01000014">
    <property type="protein sequence ID" value="GIH62213.1"/>
    <property type="molecule type" value="Genomic_DNA"/>
</dbReference>
<gene>
    <name evidence="1" type="ORF">Msi02_30300</name>
</gene>
<dbReference type="Proteomes" id="UP000660454">
    <property type="component" value="Unassembled WGS sequence"/>
</dbReference>